<dbReference type="RefSeq" id="WP_007341655.1">
    <property type="nucleotide sequence ID" value="NZ_GL878494.1"/>
</dbReference>
<comment type="domain">
    <text evidence="11">The C-terminal coiled-coil domain is crucial for aminoacylation activity.</text>
</comment>
<sequence length="942" mass="105567">MLDKYNPAEIESKHYQNWEAKGYFAPDMDLAKPSFAIQLPPPNVTGTLHMGHAFNQTIMDGLTRYYRMKGCNTAWIPGTDHAGIATQIVVERQLAAEGVSRHDLGREAFLEKVWAWKNISGGTITQQMRRVGCSADWQREYFTMDEARAQTVTEVFVRLFEQGLIYRGKRLVNWDPVLGTAVSDLEVESVEEQGSMWHIRYPLADGSDGLIVATTRPETMLGDVAVAVHPEDERYAHFIGKELVLPLTGRTIPVIADEYVEKDFGTGCVKITPAHDFNDYEVGKRHDTKLVNVFDLTAKVLPEAEVFNYKGEAQAGFRLPEAYAGLDRFAARKQIVADLQAQGYLKEIKAHTLMTPKGDRTGSVIEPMLTSQWFVAMSAKPNGGEPESEFKGLSLADKAKRAVDSGAVRFIPENWVNTYNQWMNNIQDWCISRQLWWGHQIPAWYDEAGNVYVARNQAEAEKQADKTGLTREEDVLDTWFSSALVPFSTLGWPSETDELKAFLPSNVLVTGYEIIFFWVARMIMMTTHFTGKVPFKDVYIHGIVRDHEGKKMSKSEGNVIDPVDLIDGIGLDELLVKRTTGLRKPETAPAVRKATEKLFPEGIPAMGADALRFTMASYASLGRSVNFDFKRAEGYRNFCNKLWNATNFVLMNTEGQDCGQDETQPLAYTFADQWIIGKLQQTEAAAAEAFETYRFDLAAQTLYEFVWNEYCDWYIELAKVQIQTGCPTTRRTTRRTLVRVLEAILRLLHPIMPFITEELWQTVAPLANAKTADSIMLAAYPVADQDKIVPAAFDKMASLKDLADEVRKLRGEMGIAPNVKAPLFVEGGSELADLLKYLPALARLTEAKLVDKLPEADDAPIAVCNGARLMLKVEIDKAAETARLTKEAEKLQKALDKLNAKLTKPGYTDKAPAHLVEKDKADLAELQDKMGKVEGQLAKLKN</sequence>
<comment type="function">
    <text evidence="11">Catalyzes the attachment of valine to tRNA(Val). As ValRS can inadvertently accommodate and process structurally similar amino acids such as threonine, to avoid such errors, it has a 'posttransfer' editing activity that hydrolyzes mischarged Thr-tRNA(Val) in a tRNA-dependent manner.</text>
</comment>
<evidence type="ECO:0000256" key="1">
    <source>
        <dbReference type="ARBA" id="ARBA00004496"/>
    </source>
</evidence>
<dbReference type="PRINTS" id="PR00986">
    <property type="entry name" value="TRNASYNTHVAL"/>
</dbReference>
<feature type="binding site" evidence="11">
    <location>
        <position position="554"/>
    </location>
    <ligand>
        <name>ATP</name>
        <dbReference type="ChEBI" id="CHEBI:30616"/>
    </ligand>
</feature>
<evidence type="ECO:0000256" key="9">
    <source>
        <dbReference type="ARBA" id="ARBA00047552"/>
    </source>
</evidence>
<dbReference type="GO" id="GO:0002161">
    <property type="term" value="F:aminoacyl-tRNA deacylase activity"/>
    <property type="evidence" value="ECO:0007669"/>
    <property type="project" value="InterPro"/>
</dbReference>
<dbReference type="PROSITE" id="PS00178">
    <property type="entry name" value="AA_TRNA_LIGASE_I"/>
    <property type="match status" value="1"/>
</dbReference>
<evidence type="ECO:0000259" key="12">
    <source>
        <dbReference type="Pfam" id="PF00133"/>
    </source>
</evidence>
<dbReference type="GO" id="GO:0004832">
    <property type="term" value="F:valine-tRNA ligase activity"/>
    <property type="evidence" value="ECO:0007669"/>
    <property type="project" value="UniProtKB-UniRule"/>
</dbReference>
<evidence type="ECO:0000256" key="5">
    <source>
        <dbReference type="ARBA" id="ARBA00022840"/>
    </source>
</evidence>
<dbReference type="InterPro" id="IPR037118">
    <property type="entry name" value="Val-tRNA_synth_C_sf"/>
</dbReference>
<dbReference type="InterPro" id="IPR014729">
    <property type="entry name" value="Rossmann-like_a/b/a_fold"/>
</dbReference>
<evidence type="ECO:0000313" key="16">
    <source>
        <dbReference type="Proteomes" id="UP000004105"/>
    </source>
</evidence>
<dbReference type="CDD" id="cd07962">
    <property type="entry name" value="Anticodon_Ia_Val"/>
    <property type="match status" value="1"/>
</dbReference>
<evidence type="ECO:0000256" key="8">
    <source>
        <dbReference type="ARBA" id="ARBA00023146"/>
    </source>
</evidence>
<reference evidence="15 16" key="1">
    <citation type="submission" date="2011-02" db="EMBL/GenBank/DDBJ databases">
        <authorList>
            <person name="Muzny D."/>
            <person name="Qin X."/>
            <person name="Deng J."/>
            <person name="Jiang H."/>
            <person name="Liu Y."/>
            <person name="Qu J."/>
            <person name="Song X.-Z."/>
            <person name="Zhang L."/>
            <person name="Thornton R."/>
            <person name="Coyle M."/>
            <person name="Francisco L."/>
            <person name="Jackson L."/>
            <person name="Javaid M."/>
            <person name="Korchina V."/>
            <person name="Kovar C."/>
            <person name="Mata R."/>
            <person name="Mathew T."/>
            <person name="Ngo R."/>
            <person name="Nguyen L."/>
            <person name="Nguyen N."/>
            <person name="Okwuonu G."/>
            <person name="Ongeri F."/>
            <person name="Pham C."/>
            <person name="Simmons D."/>
            <person name="Wilczek-Boney K."/>
            <person name="Hale W."/>
            <person name="Jakkamsetti A."/>
            <person name="Pham P."/>
            <person name="Ruth R."/>
            <person name="San Lucas F."/>
            <person name="Warren J."/>
            <person name="Zhang J."/>
            <person name="Zhao Z."/>
            <person name="Zhou C."/>
            <person name="Zhu D."/>
            <person name="Lee S."/>
            <person name="Bess C."/>
            <person name="Blankenburg K."/>
            <person name="Forbes L."/>
            <person name="Fu Q."/>
            <person name="Gubbala S."/>
            <person name="Hirani K."/>
            <person name="Jayaseelan J.C."/>
            <person name="Lara F."/>
            <person name="Munidasa M."/>
            <person name="Palculict T."/>
            <person name="Patil S."/>
            <person name="Pu L.-L."/>
            <person name="Saada N."/>
            <person name="Tang L."/>
            <person name="Weissenberger G."/>
            <person name="Zhu Y."/>
            <person name="Hemphill L."/>
            <person name="Shang Y."/>
            <person name="Youmans B."/>
            <person name="Ayvaz T."/>
            <person name="Ross M."/>
            <person name="Santibanez J."/>
            <person name="Aqrawi P."/>
            <person name="Gross S."/>
            <person name="Joshi V."/>
            <person name="Fowler G."/>
            <person name="Nazareth L."/>
            <person name="Reid J."/>
            <person name="Worley K."/>
            <person name="Petrosino J."/>
            <person name="Highlander S."/>
            <person name="Gibbs R."/>
        </authorList>
    </citation>
    <scope>NUCLEOTIDE SEQUENCE [LARGE SCALE GENOMIC DNA]</scope>
    <source>
        <strain evidence="15 16">ATCC BAA-1200</strain>
    </source>
</reference>
<dbReference type="InterPro" id="IPR001412">
    <property type="entry name" value="aa-tRNA-synth_I_CS"/>
</dbReference>
<feature type="domain" description="Methionyl/Valyl/Leucyl/Isoleucyl-tRNA synthetase anticodon-binding" evidence="13">
    <location>
        <begin position="672"/>
        <end position="821"/>
    </location>
</feature>
<keyword evidence="7 11" id="KW-0175">Coiled coil</keyword>
<keyword evidence="3 11" id="KW-0436">Ligase</keyword>
<dbReference type="HAMAP" id="MF_02004">
    <property type="entry name" value="Val_tRNA_synth_type1"/>
    <property type="match status" value="1"/>
</dbReference>
<accession>F2BAH1</accession>
<proteinExistence type="inferred from homology"/>
<dbReference type="Gene3D" id="3.40.50.620">
    <property type="entry name" value="HUPs"/>
    <property type="match status" value="2"/>
</dbReference>
<dbReference type="PANTHER" id="PTHR11946:SF93">
    <property type="entry name" value="VALINE--TRNA LIGASE, CHLOROPLASTIC_MITOCHONDRIAL 2"/>
    <property type="match status" value="1"/>
</dbReference>
<dbReference type="FunFam" id="3.90.740.10:FF:000008">
    <property type="entry name" value="Valine--tRNA ligase, mitochondrial"/>
    <property type="match status" value="1"/>
</dbReference>
<comment type="subunit">
    <text evidence="11">Monomer.</text>
</comment>
<dbReference type="InterPro" id="IPR033705">
    <property type="entry name" value="Anticodon_Ia_Val"/>
</dbReference>
<dbReference type="PANTHER" id="PTHR11946">
    <property type="entry name" value="VALYL-TRNA SYNTHETASES"/>
    <property type="match status" value="1"/>
</dbReference>
<dbReference type="InterPro" id="IPR013155">
    <property type="entry name" value="M/V/L/I-tRNA-synth_anticd-bd"/>
</dbReference>
<dbReference type="InterPro" id="IPR002300">
    <property type="entry name" value="aa-tRNA-synth_Ia"/>
</dbReference>
<dbReference type="SUPFAM" id="SSF52374">
    <property type="entry name" value="Nucleotidylyl transferase"/>
    <property type="match status" value="1"/>
</dbReference>
<dbReference type="InterPro" id="IPR010978">
    <property type="entry name" value="tRNA-bd_arm"/>
</dbReference>
<feature type="short sequence motif" description="'HIGH' region" evidence="11">
    <location>
        <begin position="42"/>
        <end position="52"/>
    </location>
</feature>
<dbReference type="FunFam" id="3.40.50.620:FF:000020">
    <property type="entry name" value="Valine--tRNA ligase, mitochondrial"/>
    <property type="match status" value="1"/>
</dbReference>
<evidence type="ECO:0000256" key="3">
    <source>
        <dbReference type="ARBA" id="ARBA00022598"/>
    </source>
</evidence>
<dbReference type="SUPFAM" id="SSF50677">
    <property type="entry name" value="ValRS/IleRS/LeuRS editing domain"/>
    <property type="match status" value="1"/>
</dbReference>
<dbReference type="Gene3D" id="3.90.740.10">
    <property type="entry name" value="Valyl/Leucyl/Isoleucyl-tRNA synthetase, editing domain"/>
    <property type="match status" value="1"/>
</dbReference>
<evidence type="ECO:0000256" key="7">
    <source>
        <dbReference type="ARBA" id="ARBA00023054"/>
    </source>
</evidence>
<protein>
    <recommendedName>
        <fullName evidence="11">Valine--tRNA ligase</fullName>
        <ecNumber evidence="11">6.1.1.9</ecNumber>
    </recommendedName>
    <alternativeName>
        <fullName evidence="11">Valyl-tRNA synthetase</fullName>
        <shortName evidence="11">ValRS</shortName>
    </alternativeName>
</protein>
<dbReference type="InterPro" id="IPR009080">
    <property type="entry name" value="tRNAsynth_Ia_anticodon-bd"/>
</dbReference>
<dbReference type="FunFam" id="3.40.50.620:FF:000078">
    <property type="entry name" value="Valine--tRNA ligase, mitochondrial"/>
    <property type="match status" value="1"/>
</dbReference>
<dbReference type="EMBL" id="AFAY01000012">
    <property type="protein sequence ID" value="EGF11527.1"/>
    <property type="molecule type" value="Genomic_DNA"/>
</dbReference>
<dbReference type="OrthoDB" id="9810365at2"/>
<feature type="domain" description="Aminoacyl-tRNA synthetase class Ia" evidence="12">
    <location>
        <begin position="14"/>
        <end position="628"/>
    </location>
</feature>
<evidence type="ECO:0000256" key="2">
    <source>
        <dbReference type="ARBA" id="ARBA00022490"/>
    </source>
</evidence>
<dbReference type="NCBIfam" id="TIGR00422">
    <property type="entry name" value="valS"/>
    <property type="match status" value="1"/>
</dbReference>
<dbReference type="GO" id="GO:0005829">
    <property type="term" value="C:cytosol"/>
    <property type="evidence" value="ECO:0007669"/>
    <property type="project" value="TreeGrafter"/>
</dbReference>
<dbReference type="Pfam" id="PF00133">
    <property type="entry name" value="tRNA-synt_1"/>
    <property type="match status" value="1"/>
</dbReference>
<dbReference type="InterPro" id="IPR009008">
    <property type="entry name" value="Val/Leu/Ile-tRNA-synth_edit"/>
</dbReference>
<dbReference type="EC" id="6.1.1.9" evidence="11"/>
<comment type="catalytic activity">
    <reaction evidence="9 11">
        <text>tRNA(Val) + L-valine + ATP = L-valyl-tRNA(Val) + AMP + diphosphate</text>
        <dbReference type="Rhea" id="RHEA:10704"/>
        <dbReference type="Rhea" id="RHEA-COMP:9672"/>
        <dbReference type="Rhea" id="RHEA-COMP:9708"/>
        <dbReference type="ChEBI" id="CHEBI:30616"/>
        <dbReference type="ChEBI" id="CHEBI:33019"/>
        <dbReference type="ChEBI" id="CHEBI:57762"/>
        <dbReference type="ChEBI" id="CHEBI:78442"/>
        <dbReference type="ChEBI" id="CHEBI:78537"/>
        <dbReference type="ChEBI" id="CHEBI:456215"/>
        <dbReference type="EC" id="6.1.1.9"/>
    </reaction>
</comment>
<dbReference type="AlphaFoldDB" id="F2BAH1"/>
<dbReference type="InterPro" id="IPR002303">
    <property type="entry name" value="Valyl-tRNA_ligase"/>
</dbReference>
<feature type="short sequence motif" description="'KMSKS' region" evidence="11">
    <location>
        <begin position="551"/>
        <end position="555"/>
    </location>
</feature>
<evidence type="ECO:0000256" key="11">
    <source>
        <dbReference type="HAMAP-Rule" id="MF_02004"/>
    </source>
</evidence>
<dbReference type="HOGENOM" id="CLU_001493_0_2_4"/>
<keyword evidence="6 11" id="KW-0648">Protein biosynthesis</keyword>
<dbReference type="FunFam" id="1.10.730.10:FF:000009">
    <property type="entry name" value="Valine--tRNA ligase, mitochondrial"/>
    <property type="match status" value="1"/>
</dbReference>
<feature type="coiled-coil region" evidence="11">
    <location>
        <begin position="881"/>
        <end position="936"/>
    </location>
</feature>
<dbReference type="Gene3D" id="1.10.730.10">
    <property type="entry name" value="Isoleucyl-tRNA Synthetase, Domain 1"/>
    <property type="match status" value="1"/>
</dbReference>
<comment type="similarity">
    <text evidence="10 11">Belongs to the class-I aminoacyl-tRNA synthetase family. ValS type 1 subfamily.</text>
</comment>
<feature type="domain" description="Valyl-tRNA synthetase tRNA-binding arm" evidence="14">
    <location>
        <begin position="878"/>
        <end position="941"/>
    </location>
</feature>
<comment type="domain">
    <text evidence="11">ValRS has two distinct active sites: one for aminoacylation and one for editing. The misactivated threonine is translocated from the active site to the editing site.</text>
</comment>
<evidence type="ECO:0000259" key="14">
    <source>
        <dbReference type="Pfam" id="PF10458"/>
    </source>
</evidence>
<organism evidence="15 16">
    <name type="scientific">Neisseria bacilliformis ATCC BAA-1200</name>
    <dbReference type="NCBI Taxonomy" id="888742"/>
    <lineage>
        <taxon>Bacteria</taxon>
        <taxon>Pseudomonadati</taxon>
        <taxon>Pseudomonadota</taxon>
        <taxon>Betaproteobacteria</taxon>
        <taxon>Neisseriales</taxon>
        <taxon>Neisseriaceae</taxon>
        <taxon>Neisseria</taxon>
    </lineage>
</organism>
<evidence type="ECO:0000256" key="4">
    <source>
        <dbReference type="ARBA" id="ARBA00022741"/>
    </source>
</evidence>
<dbReference type="NCBIfam" id="NF004349">
    <property type="entry name" value="PRK05729.1"/>
    <property type="match status" value="1"/>
</dbReference>
<comment type="subcellular location">
    <subcellularLocation>
        <location evidence="1 11">Cytoplasm</location>
    </subcellularLocation>
</comment>
<dbReference type="Proteomes" id="UP000004105">
    <property type="component" value="Unassembled WGS sequence"/>
</dbReference>
<dbReference type="SUPFAM" id="SSF46589">
    <property type="entry name" value="tRNA-binding arm"/>
    <property type="match status" value="1"/>
</dbReference>
<dbReference type="FunFam" id="1.10.287.380:FF:000001">
    <property type="entry name" value="Valine--tRNA ligase"/>
    <property type="match status" value="1"/>
</dbReference>
<dbReference type="InterPro" id="IPR019499">
    <property type="entry name" value="Val-tRNA_synth_tRNA-bd"/>
</dbReference>
<evidence type="ECO:0000259" key="13">
    <source>
        <dbReference type="Pfam" id="PF08264"/>
    </source>
</evidence>
<dbReference type="STRING" id="267212.GCA_001063965_00580"/>
<dbReference type="GO" id="GO:0005524">
    <property type="term" value="F:ATP binding"/>
    <property type="evidence" value="ECO:0007669"/>
    <property type="project" value="UniProtKB-UniRule"/>
</dbReference>
<dbReference type="CDD" id="cd00817">
    <property type="entry name" value="ValRS_core"/>
    <property type="match status" value="1"/>
</dbReference>
<keyword evidence="2 11" id="KW-0963">Cytoplasm</keyword>
<evidence type="ECO:0000313" key="15">
    <source>
        <dbReference type="EMBL" id="EGF11527.1"/>
    </source>
</evidence>
<keyword evidence="5 11" id="KW-0067">ATP-binding</keyword>
<gene>
    <name evidence="11 15" type="primary">valS</name>
    <name evidence="15" type="ORF">HMPREF9123_0643</name>
</gene>
<dbReference type="SUPFAM" id="SSF47323">
    <property type="entry name" value="Anticodon-binding domain of a subclass of class I aminoacyl-tRNA synthetases"/>
    <property type="match status" value="1"/>
</dbReference>
<evidence type="ECO:0000256" key="10">
    <source>
        <dbReference type="ARBA" id="ARBA00060830"/>
    </source>
</evidence>
<name>F2BAH1_9NEIS</name>
<dbReference type="GO" id="GO:0006438">
    <property type="term" value="P:valyl-tRNA aminoacylation"/>
    <property type="evidence" value="ECO:0007669"/>
    <property type="project" value="UniProtKB-UniRule"/>
</dbReference>
<dbReference type="Pfam" id="PF10458">
    <property type="entry name" value="Val_tRNA-synt_C"/>
    <property type="match status" value="1"/>
</dbReference>
<dbReference type="Gene3D" id="1.10.287.380">
    <property type="entry name" value="Valyl-tRNA synthetase, C-terminal domain"/>
    <property type="match status" value="1"/>
</dbReference>
<evidence type="ECO:0000256" key="6">
    <source>
        <dbReference type="ARBA" id="ARBA00022917"/>
    </source>
</evidence>
<keyword evidence="8 11" id="KW-0030">Aminoacyl-tRNA synthetase</keyword>
<comment type="caution">
    <text evidence="15">The sequence shown here is derived from an EMBL/GenBank/DDBJ whole genome shotgun (WGS) entry which is preliminary data.</text>
</comment>
<keyword evidence="4 11" id="KW-0547">Nucleotide-binding</keyword>
<dbReference type="Pfam" id="PF08264">
    <property type="entry name" value="Anticodon_1"/>
    <property type="match status" value="1"/>
</dbReference>
<keyword evidence="16" id="KW-1185">Reference proteome</keyword>